<proteinExistence type="predicted"/>
<keyword evidence="3" id="KW-1185">Reference proteome</keyword>
<feature type="compositionally biased region" description="Acidic residues" evidence="1">
    <location>
        <begin position="447"/>
        <end position="532"/>
    </location>
</feature>
<dbReference type="InterPro" id="IPR011990">
    <property type="entry name" value="TPR-like_helical_dom_sf"/>
</dbReference>
<evidence type="ECO:0008006" key="4">
    <source>
        <dbReference type="Google" id="ProtNLM"/>
    </source>
</evidence>
<dbReference type="Proteomes" id="UP001198200">
    <property type="component" value="Unassembled WGS sequence"/>
</dbReference>
<dbReference type="AlphaFoldDB" id="A0AAE3E2K6"/>
<reference evidence="2 3" key="1">
    <citation type="submission" date="2021-10" db="EMBL/GenBank/DDBJ databases">
        <title>Anaerobic single-cell dispensing facilitates the cultivation of human gut bacteria.</title>
        <authorList>
            <person name="Afrizal A."/>
        </authorList>
    </citation>
    <scope>NUCLEOTIDE SEQUENCE [LARGE SCALE GENOMIC DNA]</scope>
    <source>
        <strain evidence="2 3">CLA-AA-H224</strain>
    </source>
</reference>
<dbReference type="SUPFAM" id="SSF48452">
    <property type="entry name" value="TPR-like"/>
    <property type="match status" value="1"/>
</dbReference>
<feature type="region of interest" description="Disordered" evidence="1">
    <location>
        <begin position="251"/>
        <end position="270"/>
    </location>
</feature>
<evidence type="ECO:0000256" key="1">
    <source>
        <dbReference type="SAM" id="MobiDB-lite"/>
    </source>
</evidence>
<dbReference type="EMBL" id="JAJEQN010000006">
    <property type="protein sequence ID" value="MCC2220670.1"/>
    <property type="molecule type" value="Genomic_DNA"/>
</dbReference>
<sequence>MDKYEYQLKTEHIRQVAARKEYGEAAKLCDTIDWTKIRDVKMLTLAADVYTAVGEYEKAIDILQQAYEYAAMGRRIVYRLTELALKADSYDDAKNYFEEFCRIAPNDQGRYILLYKMARYQKATLDEKIKILEAYKREDFDEKWAYELAVLYAMNNEKDKCIQLCDDIILWFGLGKYVEKALSLKSQFAPLTPAQKEKVQKFADKKAQEENEKLQKKQEEQEKKESQAELAKKAAAQEKISKWQEEQEKAYQAEQEAAKKEAKAREDEQKALLEREEKLRKQREEELEAVERLKKEQRLEHARQSVVTSDMNEIMAVIQRAKQEDAQNELQDELAKQVQQVQQLAGEKDLELVSEIPSDVEEKEKLQVSEDISYMQDEISEDETTESEVLDDETSENETSDVETANTETSEKTSDSENTDEAVWFEAYKPEEEPQISEWAAPVAETVEVEPEEEVQEEPEKEPEEEETQEVVQEELEKEPEEEETQEEIQEEFEKDPEEAETQEEIQEEPEEEEPQEEFEEEPEEKDAQEESAESRQPDMTANSGLPIVNPEDMSRVWHFAIQAMPDEDDIELALEYLEELAERSSRAVPRSVVKITGQKLNQKGLVKSIDKLLGKTILIEDAADMNERVINEFCKIIDPTDRSLLVVFIDTPASIRHLLIDYPQLAQVVTAQFVRETYSVTELLEYARGYADREDSVFDKSGELALMERLKVIAGNQERNKKRIVEMIVNNAIEKAEKKSMRKLFQSKYDKRGCLILRDKDFEVG</sequence>
<organism evidence="2 3">
    <name type="scientific">Anthropogastromicrobium aceti</name>
    <dbReference type="NCBI Taxonomy" id="2981768"/>
    <lineage>
        <taxon>Bacteria</taxon>
        <taxon>Bacillati</taxon>
        <taxon>Bacillota</taxon>
        <taxon>Clostridia</taxon>
        <taxon>Lachnospirales</taxon>
        <taxon>Lachnospiraceae</taxon>
        <taxon>Anthropogastromicrobium</taxon>
    </lineage>
</organism>
<feature type="region of interest" description="Disordered" evidence="1">
    <location>
        <begin position="199"/>
        <end position="231"/>
    </location>
</feature>
<evidence type="ECO:0000313" key="3">
    <source>
        <dbReference type="Proteomes" id="UP001198200"/>
    </source>
</evidence>
<dbReference type="Gene3D" id="1.25.40.10">
    <property type="entry name" value="Tetratricopeptide repeat domain"/>
    <property type="match status" value="1"/>
</dbReference>
<accession>A0AAE3E2K6</accession>
<evidence type="ECO:0000313" key="2">
    <source>
        <dbReference type="EMBL" id="MCC2220670.1"/>
    </source>
</evidence>
<protein>
    <recommendedName>
        <fullName evidence="4">Tetratricopeptide repeat protein</fullName>
    </recommendedName>
</protein>
<feature type="region of interest" description="Disordered" evidence="1">
    <location>
        <begin position="353"/>
        <end position="550"/>
    </location>
</feature>
<name>A0AAE3E2K6_9FIRM</name>
<dbReference type="RefSeq" id="WP_308731181.1">
    <property type="nucleotide sequence ID" value="NZ_JAJEQN010000006.1"/>
</dbReference>
<comment type="caution">
    <text evidence="2">The sequence shown here is derived from an EMBL/GenBank/DDBJ whole genome shotgun (WGS) entry which is preliminary data.</text>
</comment>
<gene>
    <name evidence="2" type="ORF">LKD48_03290</name>
</gene>
<feature type="compositionally biased region" description="Acidic residues" evidence="1">
    <location>
        <begin position="378"/>
        <end position="401"/>
    </location>
</feature>